<dbReference type="EMBL" id="CP018889">
    <property type="protein sequence ID" value="AUI68934.1"/>
    <property type="molecule type" value="Genomic_DNA"/>
</dbReference>
<dbReference type="PANTHER" id="PTHR43591">
    <property type="entry name" value="METHYLTRANSFERASE"/>
    <property type="match status" value="1"/>
</dbReference>
<dbReference type="GO" id="GO:0032259">
    <property type="term" value="P:methylation"/>
    <property type="evidence" value="ECO:0007669"/>
    <property type="project" value="UniProtKB-KW"/>
</dbReference>
<proteinExistence type="predicted"/>
<keyword evidence="2" id="KW-0489">Methyltransferase</keyword>
<dbReference type="RefSeq" id="WP_062154046.1">
    <property type="nucleotide sequence ID" value="NZ_CP012373.2"/>
</dbReference>
<dbReference type="Pfam" id="PF08241">
    <property type="entry name" value="Methyltransf_11"/>
    <property type="match status" value="1"/>
</dbReference>
<reference evidence="3" key="1">
    <citation type="submission" date="2016-12" db="EMBL/GenBank/DDBJ databases">
        <title>Complete Genome Sequence of Beggiatoa leptomitiformis D-401.</title>
        <authorList>
            <person name="Fomenkov A."/>
            <person name="Vincze T."/>
            <person name="Grabovich M."/>
            <person name="Anton B.P."/>
            <person name="Dubinina G."/>
            <person name="Orlova M."/>
            <person name="Belousova E."/>
            <person name="Roberts R.J."/>
        </authorList>
    </citation>
    <scope>NUCLEOTIDE SEQUENCE [LARGE SCALE GENOMIC DNA]</scope>
    <source>
        <strain evidence="3">D-401</strain>
    </source>
</reference>
<dbReference type="InterPro" id="IPR013216">
    <property type="entry name" value="Methyltransf_11"/>
</dbReference>
<evidence type="ECO:0000313" key="3">
    <source>
        <dbReference type="Proteomes" id="UP000234271"/>
    </source>
</evidence>
<sequence>MTDNVDYYHFYSTDNQERMHLYSTNKDVTQHCLYPVLTEFIEKFNLRTAKILEVGSGVGLFQHVVKDYHGVDVAESLSQFYENRMSYSVIKDNCSYPFPDHTFDAIFTFNVLEHIPSLTFALEELLRVTKPNGYLLIQAAWQVRPWASEGLDVRPYSDLTLRQKLSKATIKIRESVLWRSLFIFPKRLLRTIRFLMQRKNSTMWQLDYKKLSPNYDVFWQADSDACNHIDIHALIIWFMSKNCSVITYPSLKSAFFARTGYFIVKKNG</sequence>
<dbReference type="SUPFAM" id="SSF53335">
    <property type="entry name" value="S-adenosyl-L-methionine-dependent methyltransferases"/>
    <property type="match status" value="1"/>
</dbReference>
<gene>
    <name evidence="2" type="ORF">BLE401_09630</name>
</gene>
<dbReference type="STRING" id="288004.AL038_14620"/>
<dbReference type="CDD" id="cd02440">
    <property type="entry name" value="AdoMet_MTases"/>
    <property type="match status" value="1"/>
</dbReference>
<keyword evidence="2" id="KW-0808">Transferase</keyword>
<evidence type="ECO:0000313" key="2">
    <source>
        <dbReference type="EMBL" id="AUI68934.1"/>
    </source>
</evidence>
<keyword evidence="3" id="KW-1185">Reference proteome</keyword>
<accession>A0A2N9YEN9</accession>
<dbReference type="Gene3D" id="3.40.50.150">
    <property type="entry name" value="Vaccinia Virus protein VP39"/>
    <property type="match status" value="1"/>
</dbReference>
<protein>
    <submittedName>
        <fullName evidence="2">Methyltransferase domain-containing protein</fullName>
    </submittedName>
</protein>
<dbReference type="OrthoDB" id="529208at2"/>
<dbReference type="Proteomes" id="UP000234271">
    <property type="component" value="Chromosome"/>
</dbReference>
<name>A0A2N9YEN9_9GAMM</name>
<organism evidence="2 3">
    <name type="scientific">Beggiatoa leptomitoformis</name>
    <dbReference type="NCBI Taxonomy" id="288004"/>
    <lineage>
        <taxon>Bacteria</taxon>
        <taxon>Pseudomonadati</taxon>
        <taxon>Pseudomonadota</taxon>
        <taxon>Gammaproteobacteria</taxon>
        <taxon>Thiotrichales</taxon>
        <taxon>Thiotrichaceae</taxon>
        <taxon>Beggiatoa</taxon>
    </lineage>
</organism>
<dbReference type="KEGG" id="blep:AL038_14620"/>
<dbReference type="GO" id="GO:0008757">
    <property type="term" value="F:S-adenosylmethionine-dependent methyltransferase activity"/>
    <property type="evidence" value="ECO:0007669"/>
    <property type="project" value="InterPro"/>
</dbReference>
<dbReference type="InterPro" id="IPR029063">
    <property type="entry name" value="SAM-dependent_MTases_sf"/>
</dbReference>
<dbReference type="PANTHER" id="PTHR43591:SF24">
    <property type="entry name" value="2-METHOXY-6-POLYPRENYL-1,4-BENZOQUINOL METHYLASE, MITOCHONDRIAL"/>
    <property type="match status" value="1"/>
</dbReference>
<evidence type="ECO:0000259" key="1">
    <source>
        <dbReference type="Pfam" id="PF08241"/>
    </source>
</evidence>
<feature type="domain" description="Methyltransferase type 11" evidence="1">
    <location>
        <begin position="52"/>
        <end position="137"/>
    </location>
</feature>
<dbReference type="AlphaFoldDB" id="A0A2N9YEN9"/>